<dbReference type="AlphaFoldDB" id="A0A4Q1D1Y1"/>
<evidence type="ECO:0000313" key="1">
    <source>
        <dbReference type="EMBL" id="RXK81300.1"/>
    </source>
</evidence>
<reference evidence="1 2" key="1">
    <citation type="submission" date="2019-01" db="EMBL/GenBank/DDBJ databases">
        <title>Filimonas sp. strain TTM-71.</title>
        <authorList>
            <person name="Chen W.-M."/>
        </authorList>
    </citation>
    <scope>NUCLEOTIDE SEQUENCE [LARGE SCALE GENOMIC DNA]</scope>
    <source>
        <strain evidence="1 2">TTM-71</strain>
    </source>
</reference>
<gene>
    <name evidence="1" type="ORF">ESB13_20400</name>
</gene>
<evidence type="ECO:0000313" key="2">
    <source>
        <dbReference type="Proteomes" id="UP000290545"/>
    </source>
</evidence>
<keyword evidence="2" id="KW-1185">Reference proteome</keyword>
<protein>
    <recommendedName>
        <fullName evidence="3">Transcriptional regulator</fullName>
    </recommendedName>
</protein>
<evidence type="ECO:0008006" key="3">
    <source>
        <dbReference type="Google" id="ProtNLM"/>
    </source>
</evidence>
<proteinExistence type="predicted"/>
<sequence>MYVTQLTGFFTAIGRDDRITSMHISVYMALFQFWNLNSFRNPVYITRREVMQTAKVQRNSYHKCMKDLHAFGYIQYIPSFHPILGSQVYLHNLLTTNNTLCNIIS</sequence>
<comment type="caution">
    <text evidence="1">The sequence shown here is derived from an EMBL/GenBank/DDBJ whole genome shotgun (WGS) entry which is preliminary data.</text>
</comment>
<accession>A0A4Q1D1Y1</accession>
<dbReference type="OrthoDB" id="1442826at2"/>
<organism evidence="1 2">
    <name type="scientific">Filimonas effusa</name>
    <dbReference type="NCBI Taxonomy" id="2508721"/>
    <lineage>
        <taxon>Bacteria</taxon>
        <taxon>Pseudomonadati</taxon>
        <taxon>Bacteroidota</taxon>
        <taxon>Chitinophagia</taxon>
        <taxon>Chitinophagales</taxon>
        <taxon>Chitinophagaceae</taxon>
        <taxon>Filimonas</taxon>
    </lineage>
</organism>
<name>A0A4Q1D1Y1_9BACT</name>
<dbReference type="Proteomes" id="UP000290545">
    <property type="component" value="Unassembled WGS sequence"/>
</dbReference>
<dbReference type="EMBL" id="SDHZ01000004">
    <property type="protein sequence ID" value="RXK81300.1"/>
    <property type="molecule type" value="Genomic_DNA"/>
</dbReference>